<evidence type="ECO:0000256" key="5">
    <source>
        <dbReference type="ARBA" id="ARBA00022723"/>
    </source>
</evidence>
<reference evidence="14" key="2">
    <citation type="journal article" date="2017" name="Nat. Plants">
        <title>The Aegilops tauschii genome reveals multiple impacts of transposons.</title>
        <authorList>
            <person name="Zhao G."/>
            <person name="Zou C."/>
            <person name="Li K."/>
            <person name="Wang K."/>
            <person name="Li T."/>
            <person name="Gao L."/>
            <person name="Zhang X."/>
            <person name="Wang H."/>
            <person name="Yang Z."/>
            <person name="Liu X."/>
            <person name="Jiang W."/>
            <person name="Mao L."/>
            <person name="Kong X."/>
            <person name="Jiao Y."/>
            <person name="Jia J."/>
        </authorList>
    </citation>
    <scope>NUCLEOTIDE SEQUENCE [LARGE SCALE GENOMIC DNA]</scope>
    <source>
        <strain evidence="14">cv. AL8/78</strain>
    </source>
</reference>
<dbReference type="PRINTS" id="PR00463">
    <property type="entry name" value="EP450I"/>
</dbReference>
<keyword evidence="6" id="KW-0472">Membrane</keyword>
<dbReference type="InterPro" id="IPR001128">
    <property type="entry name" value="Cyt_P450"/>
</dbReference>
<dbReference type="GeneID" id="109737518"/>
<keyword evidence="7 11" id="KW-0560">Oxidoreductase</keyword>
<reference evidence="13" key="3">
    <citation type="journal article" date="2017" name="Nature">
        <title>Genome sequence of the progenitor of the wheat D genome Aegilops tauschii.</title>
        <authorList>
            <person name="Luo M.C."/>
            <person name="Gu Y.Q."/>
            <person name="Puiu D."/>
            <person name="Wang H."/>
            <person name="Twardziok S.O."/>
            <person name="Deal K.R."/>
            <person name="Huo N."/>
            <person name="Zhu T."/>
            <person name="Wang L."/>
            <person name="Wang Y."/>
            <person name="McGuire P.E."/>
            <person name="Liu S."/>
            <person name="Long H."/>
            <person name="Ramasamy R.K."/>
            <person name="Rodriguez J.C."/>
            <person name="Van S.L."/>
            <person name="Yuan L."/>
            <person name="Wang Z."/>
            <person name="Xia Z."/>
            <person name="Xiao L."/>
            <person name="Anderson O.D."/>
            <person name="Ouyang S."/>
            <person name="Liang Y."/>
            <person name="Zimin A.V."/>
            <person name="Pertea G."/>
            <person name="Qi P."/>
            <person name="Bennetzen J.L."/>
            <person name="Dai X."/>
            <person name="Dawson M.W."/>
            <person name="Muller H.G."/>
            <person name="Kugler K."/>
            <person name="Rivarola-Duarte L."/>
            <person name="Spannagl M."/>
            <person name="Mayer K.F.X."/>
            <person name="Lu F.H."/>
            <person name="Bevan M.W."/>
            <person name="Leroy P."/>
            <person name="Li P."/>
            <person name="You F.M."/>
            <person name="Sun Q."/>
            <person name="Liu Z."/>
            <person name="Lyons E."/>
            <person name="Wicker T."/>
            <person name="Salzberg S.L."/>
            <person name="Devos K.M."/>
            <person name="Dvorak J."/>
        </authorList>
    </citation>
    <scope>NUCLEOTIDE SEQUENCE [LARGE SCALE GENOMIC DNA]</scope>
    <source>
        <strain evidence="13">cv. AL8/78</strain>
    </source>
</reference>
<dbReference type="Pfam" id="PF00067">
    <property type="entry name" value="p450"/>
    <property type="match status" value="1"/>
</dbReference>
<dbReference type="PROSITE" id="PS00086">
    <property type="entry name" value="CYTOCHROME_P450"/>
    <property type="match status" value="1"/>
</dbReference>
<comment type="similarity">
    <text evidence="2 11">Belongs to the cytochrome P450 family.</text>
</comment>
<evidence type="ECO:0000256" key="9">
    <source>
        <dbReference type="ARBA" id="ARBA00023033"/>
    </source>
</evidence>
<keyword evidence="4" id="KW-0812">Transmembrane</keyword>
<dbReference type="Gramene" id="AET7Gv20540100.1">
    <property type="protein sequence ID" value="AET7Gv20540100.1"/>
    <property type="gene ID" value="AET7Gv20540100"/>
</dbReference>
<feature type="chain" id="PRO_5019126874" description="Cytochrome P450 71D7" evidence="12">
    <location>
        <begin position="26"/>
        <end position="526"/>
    </location>
</feature>
<dbReference type="OMA" id="SVEYNSQ"/>
<dbReference type="AlphaFoldDB" id="A0A453RCV9"/>
<evidence type="ECO:0000256" key="11">
    <source>
        <dbReference type="RuleBase" id="RU000461"/>
    </source>
</evidence>
<evidence type="ECO:0000256" key="4">
    <source>
        <dbReference type="ARBA" id="ARBA00022692"/>
    </source>
</evidence>
<keyword evidence="9 11" id="KW-0503">Monooxygenase</keyword>
<dbReference type="Gene3D" id="1.10.630.10">
    <property type="entry name" value="Cytochrome P450"/>
    <property type="match status" value="1"/>
</dbReference>
<evidence type="ECO:0000313" key="14">
    <source>
        <dbReference type="Proteomes" id="UP000015105"/>
    </source>
</evidence>
<evidence type="ECO:0000256" key="2">
    <source>
        <dbReference type="ARBA" id="ARBA00010617"/>
    </source>
</evidence>
<name>A0A453RCV9_AEGTS</name>
<dbReference type="PANTHER" id="PTHR47955">
    <property type="entry name" value="CYTOCHROME P450 FAMILY 71 PROTEIN"/>
    <property type="match status" value="1"/>
</dbReference>
<dbReference type="GO" id="GO:0016705">
    <property type="term" value="F:oxidoreductase activity, acting on paired donors, with incorporation or reduction of molecular oxygen"/>
    <property type="evidence" value="ECO:0007669"/>
    <property type="project" value="InterPro"/>
</dbReference>
<evidence type="ECO:0000256" key="7">
    <source>
        <dbReference type="ARBA" id="ARBA00023002"/>
    </source>
</evidence>
<dbReference type="SUPFAM" id="SSF48264">
    <property type="entry name" value="Cytochrome P450"/>
    <property type="match status" value="1"/>
</dbReference>
<reference evidence="14" key="1">
    <citation type="journal article" date="2014" name="Science">
        <title>Ancient hybridizations among the ancestral genomes of bread wheat.</title>
        <authorList>
            <consortium name="International Wheat Genome Sequencing Consortium,"/>
            <person name="Marcussen T."/>
            <person name="Sandve S.R."/>
            <person name="Heier L."/>
            <person name="Spannagl M."/>
            <person name="Pfeifer M."/>
            <person name="Jakobsen K.S."/>
            <person name="Wulff B.B."/>
            <person name="Steuernagel B."/>
            <person name="Mayer K.F."/>
            <person name="Olsen O.A."/>
        </authorList>
    </citation>
    <scope>NUCLEOTIDE SEQUENCE [LARGE SCALE GENOMIC DNA]</scope>
    <source>
        <strain evidence="14">cv. AL8/78</strain>
    </source>
</reference>
<dbReference type="FunFam" id="1.10.630.10:FF:000064">
    <property type="entry name" value="Cytochrome P450 monooxygenase"/>
    <property type="match status" value="1"/>
</dbReference>
<keyword evidence="14" id="KW-1185">Reference proteome</keyword>
<evidence type="ECO:0000256" key="10">
    <source>
        <dbReference type="PIRSR" id="PIRSR602401-1"/>
    </source>
</evidence>
<evidence type="ECO:0000313" key="13">
    <source>
        <dbReference type="EnsemblPlants" id="AET7Gv20540100.1"/>
    </source>
</evidence>
<dbReference type="InterPro" id="IPR017972">
    <property type="entry name" value="Cyt_P450_CS"/>
</dbReference>
<comment type="cofactor">
    <cofactor evidence="1 10">
        <name>heme</name>
        <dbReference type="ChEBI" id="CHEBI:30413"/>
    </cofactor>
</comment>
<dbReference type="GO" id="GO:0005506">
    <property type="term" value="F:iron ion binding"/>
    <property type="evidence" value="ECO:0007669"/>
    <property type="project" value="InterPro"/>
</dbReference>
<evidence type="ECO:0000256" key="3">
    <source>
        <dbReference type="ARBA" id="ARBA00022617"/>
    </source>
</evidence>
<dbReference type="InterPro" id="IPR002401">
    <property type="entry name" value="Cyt_P450_E_grp-I"/>
</dbReference>
<dbReference type="GO" id="GO:0020037">
    <property type="term" value="F:heme binding"/>
    <property type="evidence" value="ECO:0007669"/>
    <property type="project" value="InterPro"/>
</dbReference>
<dbReference type="PRINTS" id="PR00385">
    <property type="entry name" value="P450"/>
</dbReference>
<dbReference type="KEGG" id="ats:109737518"/>
<dbReference type="EnsemblPlants" id="AET7Gv20540100.1">
    <property type="protein sequence ID" value="AET7Gv20540100.1"/>
    <property type="gene ID" value="AET7Gv20540100"/>
</dbReference>
<dbReference type="PANTHER" id="PTHR47955:SF19">
    <property type="entry name" value="CYTOCHROME P450 71A9-LIKE ISOFORM X1"/>
    <property type="match status" value="1"/>
</dbReference>
<protein>
    <recommendedName>
        <fullName evidence="15">Cytochrome P450 71D7</fullName>
    </recommendedName>
</protein>
<evidence type="ECO:0000256" key="12">
    <source>
        <dbReference type="SAM" id="SignalP"/>
    </source>
</evidence>
<evidence type="ECO:0000256" key="6">
    <source>
        <dbReference type="ARBA" id="ARBA00022989"/>
    </source>
</evidence>
<keyword evidence="3 10" id="KW-0349">Heme</keyword>
<reference evidence="13" key="4">
    <citation type="submission" date="2019-03" db="UniProtKB">
        <authorList>
            <consortium name="EnsemblPlants"/>
        </authorList>
    </citation>
    <scope>IDENTIFICATION</scope>
</reference>
<dbReference type="STRING" id="200361.A0A453RCV9"/>
<dbReference type="GO" id="GO:0004497">
    <property type="term" value="F:monooxygenase activity"/>
    <property type="evidence" value="ECO:0007669"/>
    <property type="project" value="UniProtKB-KW"/>
</dbReference>
<keyword evidence="6" id="KW-1133">Transmembrane helix</keyword>
<dbReference type="RefSeq" id="XP_020152238.1">
    <property type="nucleotide sequence ID" value="XM_020296649.3"/>
</dbReference>
<evidence type="ECO:0000256" key="8">
    <source>
        <dbReference type="ARBA" id="ARBA00023004"/>
    </source>
</evidence>
<feature type="binding site" description="axial binding residue" evidence="10">
    <location>
        <position position="457"/>
    </location>
    <ligand>
        <name>heme</name>
        <dbReference type="ChEBI" id="CHEBI:30413"/>
    </ligand>
    <ligandPart>
        <name>Fe</name>
        <dbReference type="ChEBI" id="CHEBI:18248"/>
    </ligandPart>
</feature>
<organism evidence="13 14">
    <name type="scientific">Aegilops tauschii subsp. strangulata</name>
    <name type="common">Goatgrass</name>
    <dbReference type="NCBI Taxonomy" id="200361"/>
    <lineage>
        <taxon>Eukaryota</taxon>
        <taxon>Viridiplantae</taxon>
        <taxon>Streptophyta</taxon>
        <taxon>Embryophyta</taxon>
        <taxon>Tracheophyta</taxon>
        <taxon>Spermatophyta</taxon>
        <taxon>Magnoliopsida</taxon>
        <taxon>Liliopsida</taxon>
        <taxon>Poales</taxon>
        <taxon>Poaceae</taxon>
        <taxon>BOP clade</taxon>
        <taxon>Pooideae</taxon>
        <taxon>Triticodae</taxon>
        <taxon>Triticeae</taxon>
        <taxon>Triticinae</taxon>
        <taxon>Aegilops</taxon>
    </lineage>
</organism>
<evidence type="ECO:0000256" key="1">
    <source>
        <dbReference type="ARBA" id="ARBA00001971"/>
    </source>
</evidence>
<evidence type="ECO:0008006" key="15">
    <source>
        <dbReference type="Google" id="ProtNLM"/>
    </source>
</evidence>
<feature type="signal peptide" evidence="12">
    <location>
        <begin position="1"/>
        <end position="25"/>
    </location>
</feature>
<dbReference type="InterPro" id="IPR036396">
    <property type="entry name" value="Cyt_P450_sf"/>
</dbReference>
<keyword evidence="8 10" id="KW-0408">Iron</keyword>
<sequence length="526" mass="57343">MDMDQLCLMALATILLTFILRQVLGGKGTGARLPPGPWNLPVIGSLHHLVATKLPPHRALFRLSRRHGPLMLLRLGEMPNVIVSTPEAAMLVLKTNDLTFATRTSGPTLDVVGSASEGIIFAPYGEHWRQMRKICVVELLSAMQVRRIQSIMQAEIAHLVESVVAASSASPSGSAVVDVGKGLARLTNSVIARAVFGGKSRQQEAYLRELDVMAILGGGFSLVDLFPSSRLVRWLSSSGRAMRRLHSRMQRILGDIIQDRKEKKVPNGASDAPATARDNEDLLDVLLRLGKEDTLSFPLTSEIISAVIFDIFSAATDTTAATLEWAMAELVRNPEAMARAKLEVRQMLGHRRSSTITSADLAGLHYLRMVIKETLRLHPSAPLIHRASQENCRVMGYDIPKGTAVMINAFAVGSDTAHWGADAAEFRPERFEGVSVEYNSQGPHMEFIPFGAGRRQCPGALFATTMLELVLANLLYHFDWAIPGGAGPETLDMGEVFGIIVHTRSSLHLQASSACHLQDQTTVELS</sequence>
<reference evidence="13" key="5">
    <citation type="journal article" date="2021" name="G3 (Bethesda)">
        <title>Aegilops tauschii genome assembly Aet v5.0 features greater sequence contiguity and improved annotation.</title>
        <authorList>
            <person name="Wang L."/>
            <person name="Zhu T."/>
            <person name="Rodriguez J.C."/>
            <person name="Deal K.R."/>
            <person name="Dubcovsky J."/>
            <person name="McGuire P.E."/>
            <person name="Lux T."/>
            <person name="Spannagl M."/>
            <person name="Mayer K.F.X."/>
            <person name="Baldrich P."/>
            <person name="Meyers B.C."/>
            <person name="Huo N."/>
            <person name="Gu Y.Q."/>
            <person name="Zhou H."/>
            <person name="Devos K.M."/>
            <person name="Bennetzen J.L."/>
            <person name="Unver T."/>
            <person name="Budak H."/>
            <person name="Gulick P.J."/>
            <person name="Galiba G."/>
            <person name="Kalapos B."/>
            <person name="Nelson D.R."/>
            <person name="Li P."/>
            <person name="You F.M."/>
            <person name="Luo M.C."/>
            <person name="Dvorak J."/>
        </authorList>
    </citation>
    <scope>NUCLEOTIDE SEQUENCE [LARGE SCALE GENOMIC DNA]</scope>
    <source>
        <strain evidence="13">cv. AL8/78</strain>
    </source>
</reference>
<dbReference type="OrthoDB" id="1470350at2759"/>
<keyword evidence="5 10" id="KW-0479">Metal-binding</keyword>
<accession>A0A453RCV9</accession>
<proteinExistence type="inferred from homology"/>
<keyword evidence="12" id="KW-0732">Signal</keyword>
<dbReference type="Proteomes" id="UP000015105">
    <property type="component" value="Chromosome 7D"/>
</dbReference>